<dbReference type="InterPro" id="IPR002110">
    <property type="entry name" value="Ankyrin_rpt"/>
</dbReference>
<evidence type="ECO:0000256" key="6">
    <source>
        <dbReference type="ARBA" id="ARBA00023303"/>
    </source>
</evidence>
<feature type="transmembrane region" description="Helical" evidence="7">
    <location>
        <begin position="634"/>
        <end position="657"/>
    </location>
</feature>
<protein>
    <recommendedName>
        <fullName evidence="10">Transient receptor potential cation channel protein painless</fullName>
    </recommendedName>
</protein>
<feature type="transmembrane region" description="Helical" evidence="7">
    <location>
        <begin position="552"/>
        <end position="574"/>
    </location>
</feature>
<dbReference type="GO" id="GO:0022857">
    <property type="term" value="F:transmembrane transporter activity"/>
    <property type="evidence" value="ECO:0007669"/>
    <property type="project" value="TreeGrafter"/>
</dbReference>
<keyword evidence="4" id="KW-0040">ANK repeat</keyword>
<proteinExistence type="predicted"/>
<feature type="transmembrane region" description="Helical" evidence="7">
    <location>
        <begin position="601"/>
        <end position="622"/>
    </location>
</feature>
<keyword evidence="1" id="KW-0813">Transport</keyword>
<dbReference type="EMBL" id="OU895879">
    <property type="protein sequence ID" value="CAG9806958.1"/>
    <property type="molecule type" value="Genomic_DNA"/>
</dbReference>
<evidence type="ECO:0000256" key="4">
    <source>
        <dbReference type="ARBA" id="ARBA00023043"/>
    </source>
</evidence>
<reference evidence="8" key="1">
    <citation type="submission" date="2022-01" db="EMBL/GenBank/DDBJ databases">
        <authorList>
            <person name="King R."/>
        </authorList>
    </citation>
    <scope>NUCLEOTIDE SEQUENCE</scope>
</reference>
<evidence type="ECO:0008006" key="10">
    <source>
        <dbReference type="Google" id="ProtNLM"/>
    </source>
</evidence>
<evidence type="ECO:0000313" key="8">
    <source>
        <dbReference type="EMBL" id="CAG9806958.1"/>
    </source>
</evidence>
<organism evidence="8 9">
    <name type="scientific">Chironomus riparius</name>
    <dbReference type="NCBI Taxonomy" id="315576"/>
    <lineage>
        <taxon>Eukaryota</taxon>
        <taxon>Metazoa</taxon>
        <taxon>Ecdysozoa</taxon>
        <taxon>Arthropoda</taxon>
        <taxon>Hexapoda</taxon>
        <taxon>Insecta</taxon>
        <taxon>Pterygota</taxon>
        <taxon>Neoptera</taxon>
        <taxon>Endopterygota</taxon>
        <taxon>Diptera</taxon>
        <taxon>Nematocera</taxon>
        <taxon>Chironomoidea</taxon>
        <taxon>Chironomidae</taxon>
        <taxon>Chironominae</taxon>
        <taxon>Chironomus</taxon>
    </lineage>
</organism>
<dbReference type="AlphaFoldDB" id="A0A9N9S0P0"/>
<keyword evidence="7" id="KW-1133">Transmembrane helix</keyword>
<evidence type="ECO:0000256" key="5">
    <source>
        <dbReference type="ARBA" id="ARBA00023065"/>
    </source>
</evidence>
<dbReference type="Proteomes" id="UP001153620">
    <property type="component" value="Chromosome 3"/>
</dbReference>
<evidence type="ECO:0000256" key="1">
    <source>
        <dbReference type="ARBA" id="ARBA00022448"/>
    </source>
</evidence>
<dbReference type="InterPro" id="IPR036770">
    <property type="entry name" value="Ankyrin_rpt-contain_sf"/>
</dbReference>
<keyword evidence="7" id="KW-0812">Transmembrane</keyword>
<evidence type="ECO:0000256" key="3">
    <source>
        <dbReference type="ARBA" id="ARBA00022737"/>
    </source>
</evidence>
<feature type="transmembrane region" description="Helical" evidence="7">
    <location>
        <begin position="772"/>
        <end position="794"/>
    </location>
</feature>
<dbReference type="SUPFAM" id="SSF48403">
    <property type="entry name" value="Ankyrin repeat"/>
    <property type="match status" value="2"/>
</dbReference>
<keyword evidence="6" id="KW-0407">Ion channel</keyword>
<reference evidence="8" key="2">
    <citation type="submission" date="2022-10" db="EMBL/GenBank/DDBJ databases">
        <authorList>
            <consortium name="ENA_rothamsted_submissions"/>
            <consortium name="culmorum"/>
            <person name="King R."/>
        </authorList>
    </citation>
    <scope>NUCLEOTIDE SEQUENCE</scope>
</reference>
<dbReference type="GO" id="GO:1902495">
    <property type="term" value="C:transmembrane transporter complex"/>
    <property type="evidence" value="ECO:0007669"/>
    <property type="project" value="TreeGrafter"/>
</dbReference>
<keyword evidence="7" id="KW-0472">Membrane</keyword>
<keyword evidence="3" id="KW-0677">Repeat</keyword>
<sequence>MSHACDLHKAFEEKSQKRFIEALEVFEVDPNATADNDPRTVFERILNTPDSAWYIEKCIEYGADFNVKNMNNEYPIHYLIKSLCIKNLKAVERFLRIDESKVKASPYVNVKDIRDQNCLHIIAEKLNDENKDDIIELMCTLLSYGCNINSPNDDQETPFFIVVRELLKWENGQEVFDKLLASTTIDFHTHKGDEIIKMVKDKYIATIPEREKFVMCYEEMKKLLESGDINKFETLFSYYKPDSDQSFLDDCYSYLEIAVQKSYINIVDLLIKKRINFNRLPVANKANRITPPFLAYKNANVGIFKSFLLAKEHQKFPAQYRNIQCKSEYEIEFYCGENKDKTLLHQFFSNVKGNQSVKNCKTIKMSKNEKKCFKLLINDIRCDQDYLNALDEEGKPVIYYAVKYSVDYMTFKLLEKGAYIGHVVTKIRNSLLSDLLDSSITSNDEFHDSKEYEITANYGFLMPPIESCKDVRANSQGKDNISMHTFNGNSRKGSQEDLEQNNLTKTTQDVKKQQHLEMNVIKSLAEDYDYRQFVMHPVLSSFIFLKWKKIRFVLHVNLMTTLLFILTFIPYIMIDRYIKENKKVLESSNAEDGEIMKESEVVILINRIFLGLAFFSVFLMIVREACQFSLSKKSYFLSISNWMDLILIIASLIFLFTEIELPILQTLIIILATSECFHRFGYLPYLSVSLHAKIFRKVLGTFLKSLAFFSIMIVGFMLASYTLYRENIARLMSTTLIMNITKAELTSRKVIENPLEYIGVLGISASVDDNTYIGLCALILFIVALLLLNLLNALTVSDTQEIKSDSKLIDLCERISVMCNQENLYSGTGKINDLMHNAVSLFSETLTDGKICLKPNLTPEAMTSDGKAIKNYWLQSILCYFDRHMTMDSEILRNMRTLLVKKREDLIIKDYKERRFEKMVNDVLKLNEQKKSVK</sequence>
<gene>
    <name evidence="8" type="ORF">CHIRRI_LOCUS9810</name>
</gene>
<dbReference type="PANTHER" id="PTHR47143">
    <property type="entry name" value="TRANSIENT RECEPTOR POTENTIAL CATION CHANNEL PROTEIN PAINLESS"/>
    <property type="match status" value="1"/>
</dbReference>
<evidence type="ECO:0000256" key="2">
    <source>
        <dbReference type="ARBA" id="ARBA00022606"/>
    </source>
</evidence>
<dbReference type="OrthoDB" id="7784786at2759"/>
<dbReference type="SMART" id="SM00248">
    <property type="entry name" value="ANK"/>
    <property type="match status" value="4"/>
</dbReference>
<keyword evidence="2" id="KW-0716">Sensory transduction</keyword>
<evidence type="ECO:0000313" key="9">
    <source>
        <dbReference type="Proteomes" id="UP001153620"/>
    </source>
</evidence>
<dbReference type="Gene3D" id="1.25.40.20">
    <property type="entry name" value="Ankyrin repeat-containing domain"/>
    <property type="match status" value="2"/>
</dbReference>
<evidence type="ECO:0000256" key="7">
    <source>
        <dbReference type="SAM" id="Phobius"/>
    </source>
</evidence>
<keyword evidence="5" id="KW-0406">Ion transport</keyword>
<dbReference type="GO" id="GO:0034220">
    <property type="term" value="P:monoatomic ion transmembrane transport"/>
    <property type="evidence" value="ECO:0007669"/>
    <property type="project" value="UniProtKB-KW"/>
</dbReference>
<accession>A0A9N9S0P0</accession>
<dbReference type="PANTHER" id="PTHR47143:SF4">
    <property type="entry name" value="TRANSIENT RECEPTOR POTENTIAL CATION CHANNEL PROTEIN PAINLESS"/>
    <property type="match status" value="1"/>
</dbReference>
<name>A0A9N9S0P0_9DIPT</name>
<keyword evidence="9" id="KW-1185">Reference proteome</keyword>
<feature type="transmembrane region" description="Helical" evidence="7">
    <location>
        <begin position="706"/>
        <end position="724"/>
    </location>
</feature>
<dbReference type="InterPro" id="IPR052076">
    <property type="entry name" value="TRP_cation_channel"/>
</dbReference>